<feature type="region of interest" description="Disordered" evidence="5">
    <location>
        <begin position="455"/>
        <end position="503"/>
    </location>
</feature>
<dbReference type="SMR" id="B3LZ24"/>
<dbReference type="OrthoDB" id="252722at2759"/>
<dbReference type="Gene3D" id="2.40.100.10">
    <property type="entry name" value="Cyclophilin-like"/>
    <property type="match status" value="1"/>
</dbReference>
<evidence type="ECO:0000259" key="7">
    <source>
        <dbReference type="PROSITE" id="PS50119"/>
    </source>
</evidence>
<dbReference type="PANTHER" id="PTHR11071:SF577">
    <property type="entry name" value="PEPTIDYL-PROLYL CIS-TRANS ISOMERASE"/>
    <property type="match status" value="1"/>
</dbReference>
<feature type="region of interest" description="Disordered" evidence="5">
    <location>
        <begin position="411"/>
        <end position="437"/>
    </location>
</feature>
<dbReference type="AlphaFoldDB" id="B3LZ24"/>
<dbReference type="InParanoid" id="B3LZ24"/>
<evidence type="ECO:0000313" key="9">
    <source>
        <dbReference type="Proteomes" id="UP000007801"/>
    </source>
</evidence>
<dbReference type="InterPro" id="IPR017907">
    <property type="entry name" value="Znf_RING_CS"/>
</dbReference>
<dbReference type="PANTHER" id="PTHR11071">
    <property type="entry name" value="PEPTIDYL-PROLYL CIS-TRANS ISOMERASE"/>
    <property type="match status" value="1"/>
</dbReference>
<dbReference type="FunFam" id="2.40.100.10:FF:000036">
    <property type="entry name" value="Peptidyl-prolyl cis-trans isomerase"/>
    <property type="match status" value="1"/>
</dbReference>
<dbReference type="GO" id="GO:0008270">
    <property type="term" value="F:zinc ion binding"/>
    <property type="evidence" value="ECO:0007669"/>
    <property type="project" value="UniProtKB-KW"/>
</dbReference>
<dbReference type="InterPro" id="IPR000315">
    <property type="entry name" value="Znf_B-box"/>
</dbReference>
<dbReference type="PROSITE" id="PS00518">
    <property type="entry name" value="ZF_RING_1"/>
    <property type="match status" value="1"/>
</dbReference>
<dbReference type="Pfam" id="PF00160">
    <property type="entry name" value="Pro_isomerase"/>
    <property type="match status" value="1"/>
</dbReference>
<dbReference type="GO" id="GO:0005737">
    <property type="term" value="C:cytoplasm"/>
    <property type="evidence" value="ECO:0007669"/>
    <property type="project" value="TreeGrafter"/>
</dbReference>
<dbReference type="SUPFAM" id="SSF57845">
    <property type="entry name" value="B-box zinc-binding domain"/>
    <property type="match status" value="1"/>
</dbReference>
<keyword evidence="2 4" id="KW-0863">Zinc-finger</keyword>
<proteinExistence type="predicted"/>
<keyword evidence="3" id="KW-0862">Zinc</keyword>
<dbReference type="HOGENOM" id="CLU_015203_0_0_1"/>
<dbReference type="SUPFAM" id="SSF50891">
    <property type="entry name" value="Cyclophilin-like"/>
    <property type="match status" value="1"/>
</dbReference>
<dbReference type="eggNOG" id="KOG0865">
    <property type="taxonomic scope" value="Eukaryota"/>
</dbReference>
<dbReference type="STRING" id="7217.B3LZ24"/>
<feature type="compositionally biased region" description="Low complexity" evidence="5">
    <location>
        <begin position="419"/>
        <end position="436"/>
    </location>
</feature>
<gene>
    <name evidence="8" type="primary">Dana\GF17698</name>
    <name evidence="8" type="synonym">dana_GLEANR_18960</name>
    <name evidence="8" type="ORF">GF17698</name>
</gene>
<dbReference type="GO" id="GO:0016018">
    <property type="term" value="F:cyclosporin A binding"/>
    <property type="evidence" value="ECO:0007669"/>
    <property type="project" value="TreeGrafter"/>
</dbReference>
<dbReference type="KEGG" id="dan:6500481"/>
<organism evidence="8 9">
    <name type="scientific">Drosophila ananassae</name>
    <name type="common">Fruit fly</name>
    <dbReference type="NCBI Taxonomy" id="7217"/>
    <lineage>
        <taxon>Eukaryota</taxon>
        <taxon>Metazoa</taxon>
        <taxon>Ecdysozoa</taxon>
        <taxon>Arthropoda</taxon>
        <taxon>Hexapoda</taxon>
        <taxon>Insecta</taxon>
        <taxon>Pterygota</taxon>
        <taxon>Neoptera</taxon>
        <taxon>Endopterygota</taxon>
        <taxon>Diptera</taxon>
        <taxon>Brachycera</taxon>
        <taxon>Muscomorpha</taxon>
        <taxon>Ephydroidea</taxon>
        <taxon>Drosophilidae</taxon>
        <taxon>Drosophila</taxon>
        <taxon>Sophophora</taxon>
    </lineage>
</organism>
<dbReference type="FunCoup" id="B3LZ24">
    <property type="interactions" value="62"/>
</dbReference>
<sequence>MEIPQDLVPLMSCGQCRRRYDIGAGIVPKEMSCKHIICGECVISNQFGATQEIVCLLCGVCTRMPLQGMPEPRHIMFLLREMPALLLGRAIMGFSGGRGDTLVNEMDTPTPQEEGDGGNWLRAIDVENFLATNSENCILHSVPNSIWCHNCNRLLCRACSEGLLHVEHRMTRQLDYNHLLRQLLDIELGKIRNLAVKADEYSVREMTLLRQVCEACYHVQLHVKRGMLEHKPSMIACQMRGWCLRSQRDINRSSGQLSGADMVQLLYKLCEQHQRYKTQLLEVNFQCRMRAAINENGMQVLDFEKLNERLMKLRSFTSPGPIPHNVDPPPALILTNYCVLAYWSELQQNTLPVLCRTPPPVPELLPQSRRAVVPPNFNRQRRDFDVVDHLAYLDMMQDRVLQQHPRYYSRYDDYTPDRSGSVESSGSASSNSSHRSNPAAQLFEQNYNRLSLELQQQEQLQEAHAHERRQQEEQQQQQQQGQNLGPSAQESSFQEQFMGESHDYHRADEDTISEPVPLVSIVRLPSVHCYPIYYMELETAGRLAGRILIEVRPDAAPRMAENFGALIRHDFGFGYRGCRIFQAWEDESIISGDFETNNGRGGHSAFVQRYFMPEDTGLVAFRGTVGMRRGQKRQDNCGYVGSQFRLVLNEMRSFTAIFGYIIQGIEVVERIAATGDFIGRPAVRTVIRNCSEYRLNGKNYYTTQHRSNFSKSPKNTIIF</sequence>
<feature type="domain" description="PPIase cyclophilin-type" evidence="6">
    <location>
        <begin position="534"/>
        <end position="692"/>
    </location>
</feature>
<evidence type="ECO:0000256" key="4">
    <source>
        <dbReference type="PROSITE-ProRule" id="PRU00024"/>
    </source>
</evidence>
<feature type="compositionally biased region" description="Basic and acidic residues" evidence="5">
    <location>
        <begin position="461"/>
        <end position="472"/>
    </location>
</feature>
<dbReference type="PROSITE" id="PS50072">
    <property type="entry name" value="CSA_PPIASE_2"/>
    <property type="match status" value="1"/>
</dbReference>
<dbReference type="CDD" id="cd19756">
    <property type="entry name" value="Bbox2"/>
    <property type="match status" value="1"/>
</dbReference>
<dbReference type="InterPro" id="IPR002130">
    <property type="entry name" value="Cyclophilin-type_PPIase_dom"/>
</dbReference>
<evidence type="ECO:0000256" key="3">
    <source>
        <dbReference type="ARBA" id="ARBA00022833"/>
    </source>
</evidence>
<accession>B3LZ24</accession>
<evidence type="ECO:0000256" key="5">
    <source>
        <dbReference type="SAM" id="MobiDB-lite"/>
    </source>
</evidence>
<evidence type="ECO:0000259" key="6">
    <source>
        <dbReference type="PROSITE" id="PS50072"/>
    </source>
</evidence>
<dbReference type="PROSITE" id="PS50119">
    <property type="entry name" value="ZF_BBOX"/>
    <property type="match status" value="1"/>
</dbReference>
<evidence type="ECO:0000313" key="8">
    <source>
        <dbReference type="EMBL" id="EDV41898.2"/>
    </source>
</evidence>
<keyword evidence="1" id="KW-0479">Metal-binding</keyword>
<dbReference type="EC" id="5.2.1.8" evidence="8"/>
<feature type="domain" description="B box-type" evidence="7">
    <location>
        <begin position="132"/>
        <end position="173"/>
    </location>
</feature>
<feature type="compositionally biased region" description="Polar residues" evidence="5">
    <location>
        <begin position="481"/>
        <end position="495"/>
    </location>
</feature>
<dbReference type="InterPro" id="IPR029000">
    <property type="entry name" value="Cyclophilin-like_dom_sf"/>
</dbReference>
<dbReference type="GO" id="GO:0006457">
    <property type="term" value="P:protein folding"/>
    <property type="evidence" value="ECO:0007669"/>
    <property type="project" value="TreeGrafter"/>
</dbReference>
<name>B3LZ24_DROAN</name>
<dbReference type="EMBL" id="CH902617">
    <property type="protein sequence ID" value="EDV41898.2"/>
    <property type="molecule type" value="Genomic_DNA"/>
</dbReference>
<dbReference type="Proteomes" id="UP000007801">
    <property type="component" value="Unassembled WGS sequence"/>
</dbReference>
<protein>
    <submittedName>
        <fullName evidence="8">Uncharacterized protein, isoform C</fullName>
        <ecNumber evidence="8">5.2.1.8</ecNumber>
    </submittedName>
</protein>
<reference evidence="8 9" key="1">
    <citation type="journal article" date="2007" name="Nature">
        <title>Evolution of genes and genomes on the Drosophila phylogeny.</title>
        <authorList>
            <consortium name="Drosophila 12 Genomes Consortium"/>
            <person name="Clark A.G."/>
            <person name="Eisen M.B."/>
            <person name="Smith D.R."/>
            <person name="Bergman C.M."/>
            <person name="Oliver B."/>
            <person name="Markow T.A."/>
            <person name="Kaufman T.C."/>
            <person name="Kellis M."/>
            <person name="Gelbart W."/>
            <person name="Iyer V.N."/>
            <person name="Pollard D.A."/>
            <person name="Sackton T.B."/>
            <person name="Larracuente A.M."/>
            <person name="Singh N.D."/>
            <person name="Abad J.P."/>
            <person name="Abt D.N."/>
            <person name="Adryan B."/>
            <person name="Aguade M."/>
            <person name="Akashi H."/>
            <person name="Anderson W.W."/>
            <person name="Aquadro C.F."/>
            <person name="Ardell D.H."/>
            <person name="Arguello R."/>
            <person name="Artieri C.G."/>
            <person name="Barbash D.A."/>
            <person name="Barker D."/>
            <person name="Barsanti P."/>
            <person name="Batterham P."/>
            <person name="Batzoglou S."/>
            <person name="Begun D."/>
            <person name="Bhutkar A."/>
            <person name="Blanco E."/>
            <person name="Bosak S.A."/>
            <person name="Bradley R.K."/>
            <person name="Brand A.D."/>
            <person name="Brent M.R."/>
            <person name="Brooks A.N."/>
            <person name="Brown R.H."/>
            <person name="Butlin R.K."/>
            <person name="Caggese C."/>
            <person name="Calvi B.R."/>
            <person name="Bernardo de Carvalho A."/>
            <person name="Caspi A."/>
            <person name="Castrezana S."/>
            <person name="Celniker S.E."/>
            <person name="Chang J.L."/>
            <person name="Chapple C."/>
            <person name="Chatterji S."/>
            <person name="Chinwalla A."/>
            <person name="Civetta A."/>
            <person name="Clifton S.W."/>
            <person name="Comeron J.M."/>
            <person name="Costello J.C."/>
            <person name="Coyne J.A."/>
            <person name="Daub J."/>
            <person name="David R.G."/>
            <person name="Delcher A.L."/>
            <person name="Delehaunty K."/>
            <person name="Do C.B."/>
            <person name="Ebling H."/>
            <person name="Edwards K."/>
            <person name="Eickbush T."/>
            <person name="Evans J.D."/>
            <person name="Filipski A."/>
            <person name="Findeiss S."/>
            <person name="Freyhult E."/>
            <person name="Fulton L."/>
            <person name="Fulton R."/>
            <person name="Garcia A.C."/>
            <person name="Gardiner A."/>
            <person name="Garfield D.A."/>
            <person name="Garvin B.E."/>
            <person name="Gibson G."/>
            <person name="Gilbert D."/>
            <person name="Gnerre S."/>
            <person name="Godfrey J."/>
            <person name="Good R."/>
            <person name="Gotea V."/>
            <person name="Gravely B."/>
            <person name="Greenberg A.J."/>
            <person name="Griffiths-Jones S."/>
            <person name="Gross S."/>
            <person name="Guigo R."/>
            <person name="Gustafson E.A."/>
            <person name="Haerty W."/>
            <person name="Hahn M.W."/>
            <person name="Halligan D.L."/>
            <person name="Halpern A.L."/>
            <person name="Halter G.M."/>
            <person name="Han M.V."/>
            <person name="Heger A."/>
            <person name="Hillier L."/>
            <person name="Hinrichs A.S."/>
            <person name="Holmes I."/>
            <person name="Hoskins R.A."/>
            <person name="Hubisz M.J."/>
            <person name="Hultmark D."/>
            <person name="Huntley M.A."/>
            <person name="Jaffe D.B."/>
            <person name="Jagadeeshan S."/>
            <person name="Jeck W.R."/>
            <person name="Johnson J."/>
            <person name="Jones C.D."/>
            <person name="Jordan W.C."/>
            <person name="Karpen G.H."/>
            <person name="Kataoka E."/>
            <person name="Keightley P.D."/>
            <person name="Kheradpour P."/>
            <person name="Kirkness E.F."/>
            <person name="Koerich L.B."/>
            <person name="Kristiansen K."/>
            <person name="Kudrna D."/>
            <person name="Kulathinal R.J."/>
            <person name="Kumar S."/>
            <person name="Kwok R."/>
            <person name="Lander E."/>
            <person name="Langley C.H."/>
            <person name="Lapoint R."/>
            <person name="Lazzaro B.P."/>
            <person name="Lee S.J."/>
            <person name="Levesque L."/>
            <person name="Li R."/>
            <person name="Lin C.F."/>
            <person name="Lin M.F."/>
            <person name="Lindblad-Toh K."/>
            <person name="Llopart A."/>
            <person name="Long M."/>
            <person name="Low L."/>
            <person name="Lozovsky E."/>
            <person name="Lu J."/>
            <person name="Luo M."/>
            <person name="Machado C.A."/>
            <person name="Makalowski W."/>
            <person name="Marzo M."/>
            <person name="Matsuda M."/>
            <person name="Matzkin L."/>
            <person name="McAllister B."/>
            <person name="McBride C.S."/>
            <person name="McKernan B."/>
            <person name="McKernan K."/>
            <person name="Mendez-Lago M."/>
            <person name="Minx P."/>
            <person name="Mollenhauer M.U."/>
            <person name="Montooth K."/>
            <person name="Mount S.M."/>
            <person name="Mu X."/>
            <person name="Myers E."/>
            <person name="Negre B."/>
            <person name="Newfeld S."/>
            <person name="Nielsen R."/>
            <person name="Noor M.A."/>
            <person name="O'Grady P."/>
            <person name="Pachter L."/>
            <person name="Papaceit M."/>
            <person name="Parisi M.J."/>
            <person name="Parisi M."/>
            <person name="Parts L."/>
            <person name="Pedersen J.S."/>
            <person name="Pesole G."/>
            <person name="Phillippy A.M."/>
            <person name="Ponting C.P."/>
            <person name="Pop M."/>
            <person name="Porcelli D."/>
            <person name="Powell J.R."/>
            <person name="Prohaska S."/>
            <person name="Pruitt K."/>
            <person name="Puig M."/>
            <person name="Quesneville H."/>
            <person name="Ram K.R."/>
            <person name="Rand D."/>
            <person name="Rasmussen M.D."/>
            <person name="Reed L.K."/>
            <person name="Reenan R."/>
            <person name="Reily A."/>
            <person name="Remington K.A."/>
            <person name="Rieger T.T."/>
            <person name="Ritchie M.G."/>
            <person name="Robin C."/>
            <person name="Rogers Y.H."/>
            <person name="Rohde C."/>
            <person name="Rozas J."/>
            <person name="Rubenfield M.J."/>
            <person name="Ruiz A."/>
            <person name="Russo S."/>
            <person name="Salzberg S.L."/>
            <person name="Sanchez-Gracia A."/>
            <person name="Saranga D.J."/>
            <person name="Sato H."/>
            <person name="Schaeffer S.W."/>
            <person name="Schatz M.C."/>
            <person name="Schlenke T."/>
            <person name="Schwartz R."/>
            <person name="Segarra C."/>
            <person name="Singh R.S."/>
            <person name="Sirot L."/>
            <person name="Sirota M."/>
            <person name="Sisneros N.B."/>
            <person name="Smith C.D."/>
            <person name="Smith T.F."/>
            <person name="Spieth J."/>
            <person name="Stage D.E."/>
            <person name="Stark A."/>
            <person name="Stephan W."/>
            <person name="Strausberg R.L."/>
            <person name="Strempel S."/>
            <person name="Sturgill D."/>
            <person name="Sutton G."/>
            <person name="Sutton G.G."/>
            <person name="Tao W."/>
            <person name="Teichmann S."/>
            <person name="Tobari Y.N."/>
            <person name="Tomimura Y."/>
            <person name="Tsolas J.M."/>
            <person name="Valente V.L."/>
            <person name="Venter E."/>
            <person name="Venter J.C."/>
            <person name="Vicario S."/>
            <person name="Vieira F.G."/>
            <person name="Vilella A.J."/>
            <person name="Villasante A."/>
            <person name="Walenz B."/>
            <person name="Wang J."/>
            <person name="Wasserman M."/>
            <person name="Watts T."/>
            <person name="Wilson D."/>
            <person name="Wilson R.K."/>
            <person name="Wing R.A."/>
            <person name="Wolfner M.F."/>
            <person name="Wong A."/>
            <person name="Wong G.K."/>
            <person name="Wu C.I."/>
            <person name="Wu G."/>
            <person name="Yamamoto D."/>
            <person name="Yang H.P."/>
            <person name="Yang S.P."/>
            <person name="Yorke J.A."/>
            <person name="Yoshida K."/>
            <person name="Zdobnov E."/>
            <person name="Zhang P."/>
            <person name="Zhang Y."/>
            <person name="Zimin A.V."/>
            <person name="Baldwin J."/>
            <person name="Abdouelleil A."/>
            <person name="Abdulkadir J."/>
            <person name="Abebe A."/>
            <person name="Abera B."/>
            <person name="Abreu J."/>
            <person name="Acer S.C."/>
            <person name="Aftuck L."/>
            <person name="Alexander A."/>
            <person name="An P."/>
            <person name="Anderson E."/>
            <person name="Anderson S."/>
            <person name="Arachi H."/>
            <person name="Azer M."/>
            <person name="Bachantsang P."/>
            <person name="Barry A."/>
            <person name="Bayul T."/>
            <person name="Berlin A."/>
            <person name="Bessette D."/>
            <person name="Bloom T."/>
            <person name="Blye J."/>
            <person name="Boguslavskiy L."/>
            <person name="Bonnet C."/>
            <person name="Boukhgalter B."/>
            <person name="Bourzgui I."/>
            <person name="Brown A."/>
            <person name="Cahill P."/>
            <person name="Channer S."/>
            <person name="Cheshatsang Y."/>
            <person name="Chuda L."/>
            <person name="Citroen M."/>
            <person name="Collymore A."/>
            <person name="Cooke P."/>
            <person name="Costello M."/>
            <person name="D'Aco K."/>
            <person name="Daza R."/>
            <person name="De Haan G."/>
            <person name="DeGray S."/>
            <person name="DeMaso C."/>
            <person name="Dhargay N."/>
            <person name="Dooley K."/>
            <person name="Dooley E."/>
            <person name="Doricent M."/>
            <person name="Dorje P."/>
            <person name="Dorjee K."/>
            <person name="Dupes A."/>
            <person name="Elong R."/>
            <person name="Falk J."/>
            <person name="Farina A."/>
            <person name="Faro S."/>
            <person name="Ferguson D."/>
            <person name="Fisher S."/>
            <person name="Foley C.D."/>
            <person name="Franke A."/>
            <person name="Friedrich D."/>
            <person name="Gadbois L."/>
            <person name="Gearin G."/>
            <person name="Gearin C.R."/>
            <person name="Giannoukos G."/>
            <person name="Goode T."/>
            <person name="Graham J."/>
            <person name="Grandbois E."/>
            <person name="Grewal S."/>
            <person name="Gyaltsen K."/>
            <person name="Hafez N."/>
            <person name="Hagos B."/>
            <person name="Hall J."/>
            <person name="Henson C."/>
            <person name="Hollinger A."/>
            <person name="Honan T."/>
            <person name="Huard M.D."/>
            <person name="Hughes L."/>
            <person name="Hurhula B."/>
            <person name="Husby M.E."/>
            <person name="Kamat A."/>
            <person name="Kanga B."/>
            <person name="Kashin S."/>
            <person name="Khazanovich D."/>
            <person name="Kisner P."/>
            <person name="Lance K."/>
            <person name="Lara M."/>
            <person name="Lee W."/>
            <person name="Lennon N."/>
            <person name="Letendre F."/>
            <person name="LeVine R."/>
            <person name="Lipovsky A."/>
            <person name="Liu X."/>
            <person name="Liu J."/>
            <person name="Liu S."/>
            <person name="Lokyitsang T."/>
            <person name="Lokyitsang Y."/>
            <person name="Lubonja R."/>
            <person name="Lui A."/>
            <person name="MacDonald P."/>
            <person name="Magnisalis V."/>
            <person name="Maru K."/>
            <person name="Matthews C."/>
            <person name="McCusker W."/>
            <person name="McDonough S."/>
            <person name="Mehta T."/>
            <person name="Meldrim J."/>
            <person name="Meneus L."/>
            <person name="Mihai O."/>
            <person name="Mihalev A."/>
            <person name="Mihova T."/>
            <person name="Mittelman R."/>
            <person name="Mlenga V."/>
            <person name="Montmayeur A."/>
            <person name="Mulrain L."/>
            <person name="Navidi A."/>
            <person name="Naylor J."/>
            <person name="Negash T."/>
            <person name="Nguyen T."/>
            <person name="Nguyen N."/>
            <person name="Nicol R."/>
            <person name="Norbu C."/>
            <person name="Norbu N."/>
            <person name="Novod N."/>
            <person name="O'Neill B."/>
            <person name="Osman S."/>
            <person name="Markiewicz E."/>
            <person name="Oyono O.L."/>
            <person name="Patti C."/>
            <person name="Phunkhang P."/>
            <person name="Pierre F."/>
            <person name="Priest M."/>
            <person name="Raghuraman S."/>
            <person name="Rege F."/>
            <person name="Reyes R."/>
            <person name="Rise C."/>
            <person name="Rogov P."/>
            <person name="Ross K."/>
            <person name="Ryan E."/>
            <person name="Settipalli S."/>
            <person name="Shea T."/>
            <person name="Sherpa N."/>
            <person name="Shi L."/>
            <person name="Shih D."/>
            <person name="Sparrow T."/>
            <person name="Spaulding J."/>
            <person name="Stalker J."/>
            <person name="Stange-Thomann N."/>
            <person name="Stavropoulos S."/>
            <person name="Stone C."/>
            <person name="Strader C."/>
            <person name="Tesfaye S."/>
            <person name="Thomson T."/>
            <person name="Thoulutsang Y."/>
            <person name="Thoulutsang D."/>
            <person name="Topham K."/>
            <person name="Topping I."/>
            <person name="Tsamla T."/>
            <person name="Vassiliev H."/>
            <person name="Vo A."/>
            <person name="Wangchuk T."/>
            <person name="Wangdi T."/>
            <person name="Weiand M."/>
            <person name="Wilkinson J."/>
            <person name="Wilson A."/>
            <person name="Yadav S."/>
            <person name="Young G."/>
            <person name="Yu Q."/>
            <person name="Zembek L."/>
            <person name="Zhong D."/>
            <person name="Zimmer A."/>
            <person name="Zwirko Z."/>
            <person name="Jaffe D.B."/>
            <person name="Alvarez P."/>
            <person name="Brockman W."/>
            <person name="Butler J."/>
            <person name="Chin C."/>
            <person name="Gnerre S."/>
            <person name="Grabherr M."/>
            <person name="Kleber M."/>
            <person name="Mauceli E."/>
            <person name="MacCallum I."/>
        </authorList>
    </citation>
    <scope>NUCLEOTIDE SEQUENCE [LARGE SCALE GENOMIC DNA]</scope>
    <source>
        <strain evidence="9">Tucson 14024-0371.13</strain>
    </source>
</reference>
<evidence type="ECO:0000256" key="1">
    <source>
        <dbReference type="ARBA" id="ARBA00022723"/>
    </source>
</evidence>
<dbReference type="GO" id="GO:0003755">
    <property type="term" value="F:peptidyl-prolyl cis-trans isomerase activity"/>
    <property type="evidence" value="ECO:0007669"/>
    <property type="project" value="UniProtKB-EC"/>
</dbReference>
<keyword evidence="8" id="KW-0413">Isomerase</keyword>
<evidence type="ECO:0000256" key="2">
    <source>
        <dbReference type="ARBA" id="ARBA00022771"/>
    </source>
</evidence>
<keyword evidence="9" id="KW-1185">Reference proteome</keyword>